<comment type="cofactor">
    <cofactor evidence="1">
        <name>pyridoxal 5'-phosphate</name>
        <dbReference type="ChEBI" id="CHEBI:597326"/>
    </cofactor>
</comment>
<comment type="catalytic activity">
    <reaction evidence="8">
        <text>(sulfur carrier)-H + L-cysteine = (sulfur carrier)-SH + L-alanine</text>
        <dbReference type="Rhea" id="RHEA:43892"/>
        <dbReference type="Rhea" id="RHEA-COMP:14737"/>
        <dbReference type="Rhea" id="RHEA-COMP:14739"/>
        <dbReference type="ChEBI" id="CHEBI:29917"/>
        <dbReference type="ChEBI" id="CHEBI:35235"/>
        <dbReference type="ChEBI" id="CHEBI:57972"/>
        <dbReference type="ChEBI" id="CHEBI:64428"/>
        <dbReference type="EC" id="2.8.1.7"/>
    </reaction>
</comment>
<dbReference type="InterPro" id="IPR015421">
    <property type="entry name" value="PyrdxlP-dep_Trfase_major"/>
</dbReference>
<evidence type="ECO:0000256" key="2">
    <source>
        <dbReference type="ARBA" id="ARBA00006490"/>
    </source>
</evidence>
<dbReference type="Gene3D" id="3.40.640.10">
    <property type="entry name" value="Type I PLP-dependent aspartate aminotransferase-like (Major domain)"/>
    <property type="match status" value="1"/>
</dbReference>
<evidence type="ECO:0000256" key="7">
    <source>
        <dbReference type="ARBA" id="ARBA00023014"/>
    </source>
</evidence>
<evidence type="ECO:0000256" key="1">
    <source>
        <dbReference type="ARBA" id="ARBA00001933"/>
    </source>
</evidence>
<evidence type="ECO:0000259" key="9">
    <source>
        <dbReference type="Pfam" id="PF00266"/>
    </source>
</evidence>
<name>A0A7C6A809_UNCW3</name>
<evidence type="ECO:0000256" key="5">
    <source>
        <dbReference type="ARBA" id="ARBA00022898"/>
    </source>
</evidence>
<dbReference type="SUPFAM" id="SSF53383">
    <property type="entry name" value="PLP-dependent transferases"/>
    <property type="match status" value="1"/>
</dbReference>
<sequence>MPKIYLDHSATTPLHPEVKKAMEPYLTEFFGNPQSLHSFGEPAKKAIEEARHKVAQLIGAKTEEIYFTASGAESNNFAIKGIAWAYQEKGNHIITSAIEHFSILYPTKTLSKWGYEVTQIPVDKFGVVNPDDVRKAIKKTTILISIMHANNEIGTIEPIKEIAQIALDYGIPFHSDGVATVGQVPVKVSDLGVSSLSLAGHTFYGPKGAAALYLKKGTRIMPLIEGGIQEGGRRGGTENVAAIVGLGKACELAEQEMEKRIQQQKHLRNRIIQELPTKIDRVYLTGHPEKRLPGHASFCIEFIEGEAMLLLLDDEGIAAASGSACTSKALKASHVLLALGIDHALAQGSIVFTLGEDNSDSDIDTLLVKLPPIVDRLRQMSPLYAKFKKGEKLEGDKECIPKK</sequence>
<dbReference type="GO" id="GO:0051536">
    <property type="term" value="F:iron-sulfur cluster binding"/>
    <property type="evidence" value="ECO:0007669"/>
    <property type="project" value="UniProtKB-KW"/>
</dbReference>
<protein>
    <submittedName>
        <fullName evidence="10">Aminotransferase class V-fold PLP-dependent enzyme</fullName>
    </submittedName>
</protein>
<dbReference type="Pfam" id="PF00266">
    <property type="entry name" value="Aminotran_5"/>
    <property type="match status" value="1"/>
</dbReference>
<keyword evidence="4" id="KW-0479">Metal-binding</keyword>
<feature type="domain" description="Aminotransferase class V" evidence="9">
    <location>
        <begin position="4"/>
        <end position="365"/>
    </location>
</feature>
<keyword evidence="6" id="KW-0408">Iron</keyword>
<reference evidence="10" key="1">
    <citation type="journal article" date="2020" name="mSystems">
        <title>Genome- and Community-Level Interaction Insights into Carbon Utilization and Element Cycling Functions of Hydrothermarchaeota in Hydrothermal Sediment.</title>
        <authorList>
            <person name="Zhou Z."/>
            <person name="Liu Y."/>
            <person name="Xu W."/>
            <person name="Pan J."/>
            <person name="Luo Z.H."/>
            <person name="Li M."/>
        </authorList>
    </citation>
    <scope>NUCLEOTIDE SEQUENCE [LARGE SCALE GENOMIC DNA]</scope>
    <source>
        <strain evidence="10">SpSt-876</strain>
    </source>
</reference>
<dbReference type="FunFam" id="3.40.640.10:FF:000084">
    <property type="entry name" value="IscS-like cysteine desulfurase"/>
    <property type="match status" value="1"/>
</dbReference>
<evidence type="ECO:0000256" key="4">
    <source>
        <dbReference type="ARBA" id="ARBA00022723"/>
    </source>
</evidence>
<keyword evidence="5" id="KW-0663">Pyridoxal phosphate</keyword>
<dbReference type="AlphaFoldDB" id="A0A7C6A809"/>
<evidence type="ECO:0000256" key="3">
    <source>
        <dbReference type="ARBA" id="ARBA00022679"/>
    </source>
</evidence>
<organism evidence="10">
    <name type="scientific">candidate division WOR-3 bacterium</name>
    <dbReference type="NCBI Taxonomy" id="2052148"/>
    <lineage>
        <taxon>Bacteria</taxon>
        <taxon>Bacteria division WOR-3</taxon>
    </lineage>
</organism>
<dbReference type="GO" id="GO:0008483">
    <property type="term" value="F:transaminase activity"/>
    <property type="evidence" value="ECO:0007669"/>
    <property type="project" value="UniProtKB-KW"/>
</dbReference>
<comment type="similarity">
    <text evidence="2">Belongs to the class-V pyridoxal-phosphate-dependent aminotransferase family. NifS/IscS subfamily.</text>
</comment>
<proteinExistence type="inferred from homology"/>
<dbReference type="Gene3D" id="1.10.260.50">
    <property type="match status" value="1"/>
</dbReference>
<comment type="caution">
    <text evidence="10">The sequence shown here is derived from an EMBL/GenBank/DDBJ whole genome shotgun (WGS) entry which is preliminary data.</text>
</comment>
<evidence type="ECO:0000256" key="8">
    <source>
        <dbReference type="ARBA" id="ARBA00050776"/>
    </source>
</evidence>
<keyword evidence="3 10" id="KW-0808">Transferase</keyword>
<evidence type="ECO:0000313" key="10">
    <source>
        <dbReference type="EMBL" id="HHS51451.1"/>
    </source>
</evidence>
<keyword evidence="7" id="KW-0411">Iron-sulfur</keyword>
<gene>
    <name evidence="10" type="ORF">ENW73_01095</name>
</gene>
<keyword evidence="10" id="KW-0032">Aminotransferase</keyword>
<dbReference type="PIRSF" id="PIRSF005572">
    <property type="entry name" value="NifS"/>
    <property type="match status" value="1"/>
</dbReference>
<accession>A0A7C6A809</accession>
<dbReference type="InterPro" id="IPR000192">
    <property type="entry name" value="Aminotrans_V_dom"/>
</dbReference>
<dbReference type="PANTHER" id="PTHR11601:SF34">
    <property type="entry name" value="CYSTEINE DESULFURASE"/>
    <property type="match status" value="1"/>
</dbReference>
<evidence type="ECO:0000256" key="6">
    <source>
        <dbReference type="ARBA" id="ARBA00023004"/>
    </source>
</evidence>
<dbReference type="EMBL" id="DTLI01000025">
    <property type="protein sequence ID" value="HHS51451.1"/>
    <property type="molecule type" value="Genomic_DNA"/>
</dbReference>
<dbReference type="InterPro" id="IPR015422">
    <property type="entry name" value="PyrdxlP-dep_Trfase_small"/>
</dbReference>
<dbReference type="PANTHER" id="PTHR11601">
    <property type="entry name" value="CYSTEINE DESULFURYLASE FAMILY MEMBER"/>
    <property type="match status" value="1"/>
</dbReference>
<dbReference type="InterPro" id="IPR015424">
    <property type="entry name" value="PyrdxlP-dep_Trfase"/>
</dbReference>
<dbReference type="Gene3D" id="3.90.1150.10">
    <property type="entry name" value="Aspartate Aminotransferase, domain 1"/>
    <property type="match status" value="1"/>
</dbReference>
<dbReference type="GO" id="GO:0031071">
    <property type="term" value="F:cysteine desulfurase activity"/>
    <property type="evidence" value="ECO:0007669"/>
    <property type="project" value="UniProtKB-EC"/>
</dbReference>
<dbReference type="InterPro" id="IPR016454">
    <property type="entry name" value="Cysteine_dSase"/>
</dbReference>
<dbReference type="GO" id="GO:0046872">
    <property type="term" value="F:metal ion binding"/>
    <property type="evidence" value="ECO:0007669"/>
    <property type="project" value="UniProtKB-KW"/>
</dbReference>